<protein>
    <submittedName>
        <fullName evidence="1">Uncharacterized protein</fullName>
    </submittedName>
</protein>
<dbReference type="VEuPathDB" id="FungiDB:VP01_7851g2"/>
<keyword evidence="2" id="KW-1185">Reference proteome</keyword>
<organism evidence="1 2">
    <name type="scientific">Puccinia sorghi</name>
    <dbReference type="NCBI Taxonomy" id="27349"/>
    <lineage>
        <taxon>Eukaryota</taxon>
        <taxon>Fungi</taxon>
        <taxon>Dikarya</taxon>
        <taxon>Basidiomycota</taxon>
        <taxon>Pucciniomycotina</taxon>
        <taxon>Pucciniomycetes</taxon>
        <taxon>Pucciniales</taxon>
        <taxon>Pucciniaceae</taxon>
        <taxon>Puccinia</taxon>
    </lineage>
</organism>
<dbReference type="OrthoDB" id="433512at2759"/>
<sequence>MSLANTSSLVPGKFSLIDKFSDPVVKFCETVVDTSILKVIYPPALTYWSKGIVEEIKTGRINILIPAKNYLVLKKASKLRAGNQISSSCVKHLSLHLPLPLPFSCNNHSCLALKSNELTESHCAAMAEIDTAKFGWFQVCAVLVSGNNQFHDNEADMDDMDDGAMM</sequence>
<reference evidence="1 2" key="1">
    <citation type="submission" date="2015-08" db="EMBL/GenBank/DDBJ databases">
        <title>Next Generation Sequencing and Analysis of the Genome of Puccinia sorghi L Schw, the Causal Agent of Maize Common Rust.</title>
        <authorList>
            <person name="Rochi L."/>
            <person name="Burguener G."/>
            <person name="Darino M."/>
            <person name="Turjanski A."/>
            <person name="Kreff E."/>
            <person name="Dieguez M.J."/>
            <person name="Sacco F."/>
        </authorList>
    </citation>
    <scope>NUCLEOTIDE SEQUENCE [LARGE SCALE GENOMIC DNA]</scope>
    <source>
        <strain evidence="1 2">RO10H11247</strain>
    </source>
</reference>
<dbReference type="EMBL" id="LAVV01013329">
    <property type="protein sequence ID" value="KNZ45731.1"/>
    <property type="molecule type" value="Genomic_DNA"/>
</dbReference>
<comment type="caution">
    <text evidence="1">The sequence shown here is derived from an EMBL/GenBank/DDBJ whole genome shotgun (WGS) entry which is preliminary data.</text>
</comment>
<evidence type="ECO:0000313" key="2">
    <source>
        <dbReference type="Proteomes" id="UP000037035"/>
    </source>
</evidence>
<proteinExistence type="predicted"/>
<evidence type="ECO:0000313" key="1">
    <source>
        <dbReference type="EMBL" id="KNZ45731.1"/>
    </source>
</evidence>
<dbReference type="AlphaFoldDB" id="A0A0L6UB25"/>
<accession>A0A0L6UB25</accession>
<name>A0A0L6UB25_9BASI</name>
<dbReference type="Proteomes" id="UP000037035">
    <property type="component" value="Unassembled WGS sequence"/>
</dbReference>
<gene>
    <name evidence="1" type="ORF">VP01_7851g2</name>
</gene>